<evidence type="ECO:0000256" key="10">
    <source>
        <dbReference type="ARBA" id="ARBA00022833"/>
    </source>
</evidence>
<feature type="region of interest" description="Disordered" evidence="15">
    <location>
        <begin position="1"/>
        <end position="37"/>
    </location>
</feature>
<evidence type="ECO:0000256" key="9">
    <source>
        <dbReference type="ARBA" id="ARBA00022786"/>
    </source>
</evidence>
<dbReference type="InterPro" id="IPR040383">
    <property type="entry name" value="HAKAI/CBLL2"/>
</dbReference>
<dbReference type="InterPro" id="IPR041042">
    <property type="entry name" value="Znf_Hakai"/>
</dbReference>
<evidence type="ECO:0000256" key="2">
    <source>
        <dbReference type="ARBA" id="ARBA00004123"/>
    </source>
</evidence>
<feature type="compositionally biased region" description="Basic residues" evidence="15">
    <location>
        <begin position="9"/>
        <end position="21"/>
    </location>
</feature>
<evidence type="ECO:0000256" key="6">
    <source>
        <dbReference type="ARBA" id="ARBA00022679"/>
    </source>
</evidence>
<dbReference type="InterPro" id="IPR040380">
    <property type="entry name" value="HAKAI-like_RING-HC"/>
</dbReference>
<feature type="compositionally biased region" description="Polar residues" evidence="15">
    <location>
        <begin position="413"/>
        <end position="442"/>
    </location>
</feature>
<gene>
    <name evidence="17" type="ORF">V9T40_012627</name>
</gene>
<feature type="domain" description="RING-type" evidence="16">
    <location>
        <begin position="98"/>
        <end position="134"/>
    </location>
</feature>
<keyword evidence="11" id="KW-0539">Nucleus</keyword>
<keyword evidence="7" id="KW-0479">Metal-binding</keyword>
<evidence type="ECO:0000256" key="3">
    <source>
        <dbReference type="ARBA" id="ARBA00004906"/>
    </source>
</evidence>
<keyword evidence="18" id="KW-1185">Reference proteome</keyword>
<evidence type="ECO:0000256" key="14">
    <source>
        <dbReference type="PROSITE-ProRule" id="PRU00175"/>
    </source>
</evidence>
<dbReference type="Gene3D" id="6.10.140.2210">
    <property type="match status" value="1"/>
</dbReference>
<dbReference type="EMBL" id="JBBCAQ010000036">
    <property type="protein sequence ID" value="KAK7576341.1"/>
    <property type="molecule type" value="Genomic_DNA"/>
</dbReference>
<protein>
    <recommendedName>
        <fullName evidence="13">E3 ubiquitin-protein ligase Hakai</fullName>
        <ecNumber evidence="4">2.3.2.27</ecNumber>
    </recommendedName>
</protein>
<keyword evidence="9" id="KW-0833">Ubl conjugation pathway</keyword>
<evidence type="ECO:0000256" key="15">
    <source>
        <dbReference type="SAM" id="MobiDB-lite"/>
    </source>
</evidence>
<dbReference type="InterPro" id="IPR017907">
    <property type="entry name" value="Znf_RING_CS"/>
</dbReference>
<comment type="subcellular location">
    <subcellularLocation>
        <location evidence="2">Nucleus</location>
    </subcellularLocation>
</comment>
<dbReference type="PROSITE" id="PS00518">
    <property type="entry name" value="ZF_RING_1"/>
    <property type="match status" value="1"/>
</dbReference>
<feature type="region of interest" description="Disordered" evidence="15">
    <location>
        <begin position="413"/>
        <end position="449"/>
    </location>
</feature>
<dbReference type="PANTHER" id="PTHR13480">
    <property type="entry name" value="E3 UBIQUITIN-PROTEIN LIGASE HAKAI-RELATED"/>
    <property type="match status" value="1"/>
</dbReference>
<feature type="compositionally biased region" description="Polar residues" evidence="15">
    <location>
        <begin position="241"/>
        <end position="253"/>
    </location>
</feature>
<evidence type="ECO:0000256" key="13">
    <source>
        <dbReference type="ARBA" id="ARBA00041081"/>
    </source>
</evidence>
<evidence type="ECO:0000256" key="8">
    <source>
        <dbReference type="ARBA" id="ARBA00022771"/>
    </source>
</evidence>
<evidence type="ECO:0000256" key="7">
    <source>
        <dbReference type="ARBA" id="ARBA00022723"/>
    </source>
</evidence>
<comment type="pathway">
    <text evidence="3">Protein modification; protein ubiquitination.</text>
</comment>
<dbReference type="InterPro" id="IPR013083">
    <property type="entry name" value="Znf_RING/FYVE/PHD"/>
</dbReference>
<dbReference type="Pfam" id="PF18408">
    <property type="entry name" value="zf_Hakai"/>
    <property type="match status" value="1"/>
</dbReference>
<dbReference type="GO" id="GO:0016567">
    <property type="term" value="P:protein ubiquitination"/>
    <property type="evidence" value="ECO:0007669"/>
    <property type="project" value="InterPro"/>
</dbReference>
<dbReference type="GO" id="GO:0008270">
    <property type="term" value="F:zinc ion binding"/>
    <property type="evidence" value="ECO:0007669"/>
    <property type="project" value="UniProtKB-KW"/>
</dbReference>
<dbReference type="GO" id="GO:0005634">
    <property type="term" value="C:nucleus"/>
    <property type="evidence" value="ECO:0007669"/>
    <property type="project" value="UniProtKB-SubCell"/>
</dbReference>
<dbReference type="PROSITE" id="PS50089">
    <property type="entry name" value="ZF_RING_2"/>
    <property type="match status" value="1"/>
</dbReference>
<accession>A0AAN9T986</accession>
<evidence type="ECO:0000313" key="18">
    <source>
        <dbReference type="Proteomes" id="UP001367676"/>
    </source>
</evidence>
<keyword evidence="8 14" id="KW-0863">Zinc-finger</keyword>
<organism evidence="17 18">
    <name type="scientific">Parthenolecanium corni</name>
    <dbReference type="NCBI Taxonomy" id="536013"/>
    <lineage>
        <taxon>Eukaryota</taxon>
        <taxon>Metazoa</taxon>
        <taxon>Ecdysozoa</taxon>
        <taxon>Arthropoda</taxon>
        <taxon>Hexapoda</taxon>
        <taxon>Insecta</taxon>
        <taxon>Pterygota</taxon>
        <taxon>Neoptera</taxon>
        <taxon>Paraneoptera</taxon>
        <taxon>Hemiptera</taxon>
        <taxon>Sternorrhyncha</taxon>
        <taxon>Coccoidea</taxon>
        <taxon>Coccidae</taxon>
        <taxon>Parthenolecanium</taxon>
    </lineage>
</organism>
<evidence type="ECO:0000256" key="1">
    <source>
        <dbReference type="ARBA" id="ARBA00000900"/>
    </source>
</evidence>
<evidence type="ECO:0000256" key="5">
    <source>
        <dbReference type="ARBA" id="ARBA00022473"/>
    </source>
</evidence>
<comment type="similarity">
    <text evidence="12">Belongs to the Hakai family.</text>
</comment>
<dbReference type="AlphaFoldDB" id="A0AAN9T986"/>
<dbReference type="Gene3D" id="3.30.40.10">
    <property type="entry name" value="Zinc/RING finger domain, C3HC4 (zinc finger)"/>
    <property type="match status" value="1"/>
</dbReference>
<keyword evidence="10" id="KW-0862">Zinc</keyword>
<evidence type="ECO:0000313" key="17">
    <source>
        <dbReference type="EMBL" id="KAK7576341.1"/>
    </source>
</evidence>
<evidence type="ECO:0000259" key="16">
    <source>
        <dbReference type="PROSITE" id="PS50089"/>
    </source>
</evidence>
<keyword evidence="6" id="KW-0808">Transferase</keyword>
<keyword evidence="5" id="KW-0217">Developmental protein</keyword>
<comment type="catalytic activity">
    <reaction evidence="1">
        <text>S-ubiquitinyl-[E2 ubiquitin-conjugating enzyme]-L-cysteine + [acceptor protein]-L-lysine = [E2 ubiquitin-conjugating enzyme]-L-cysteine + N(6)-ubiquitinyl-[acceptor protein]-L-lysine.</text>
        <dbReference type="EC" id="2.3.2.27"/>
    </reaction>
</comment>
<dbReference type="GO" id="GO:0061630">
    <property type="term" value="F:ubiquitin protein ligase activity"/>
    <property type="evidence" value="ECO:0007669"/>
    <property type="project" value="UniProtKB-EC"/>
</dbReference>
<dbReference type="CDD" id="cd16508">
    <property type="entry name" value="RING-HC_HAKAI-like"/>
    <property type="match status" value="1"/>
</dbReference>
<reference evidence="17 18" key="1">
    <citation type="submission" date="2024-03" db="EMBL/GenBank/DDBJ databases">
        <title>Adaptation during the transition from Ophiocordyceps entomopathogen to insect associate is accompanied by gene loss and intensified selection.</title>
        <authorList>
            <person name="Ward C.M."/>
            <person name="Onetto C.A."/>
            <person name="Borneman A.R."/>
        </authorList>
    </citation>
    <scope>NUCLEOTIDE SEQUENCE [LARGE SCALE GENOMIC DNA]</scope>
    <source>
        <strain evidence="17">AWRI1</strain>
        <tissue evidence="17">Single Adult Female</tissue>
    </source>
</reference>
<dbReference type="GO" id="GO:0030155">
    <property type="term" value="P:regulation of cell adhesion"/>
    <property type="evidence" value="ECO:0007669"/>
    <property type="project" value="TreeGrafter"/>
</dbReference>
<sequence length="479" mass="53293">MDQETKTSARGKGKGRGRGRKKPTDQEKNVEETKSVIVEKSNEPEAITLDLDADITQLEAPTFSTINKGPPEPMLRLNWDHKTHLIGEKVINPMIHCCDKCEAPILIYGRMIPCKHVFCLTCAQVECETCPRCQEKVVRIERTGLGTVFMCTFGGTRYGNTGCRRTYLSQRDLLAHINHRHVSGINNNKESLSHNPATPVAKLIPTTSSRTKPTITHHVAVASDPRIQTGNNPEYFHKMHSTSPHTSVLSQLSHRQPHHHSTPHHLNEHQPGPTQSNSHGVPHQQAVLQQPNQRHLVPPSQQLFPPVNQILVPNFPPPTPNSVTMPGIRSNLITVQTNDSNSDSGHPPMGLALAPNFPHHQTYPSQFTPASSAGIPFPVPPPSQSAINSLSQITSQFYSNTSISYPLTSSQRLPATHFSPNSPGQSVMNQSPMIPNQPSTPQMVPPPRRNQFSRENVIQQQFPVNQNHRWQQPNQSQFF</sequence>
<feature type="region of interest" description="Disordered" evidence="15">
    <location>
        <begin position="226"/>
        <end position="291"/>
    </location>
</feature>
<proteinExistence type="inferred from homology"/>
<dbReference type="Proteomes" id="UP001367676">
    <property type="component" value="Unassembled WGS sequence"/>
</dbReference>
<name>A0AAN9T986_9HEMI</name>
<dbReference type="PANTHER" id="PTHR13480:SF0">
    <property type="entry name" value="E3 UBIQUITIN-PROTEIN LIGASE HAKAI"/>
    <property type="match status" value="1"/>
</dbReference>
<comment type="caution">
    <text evidence="17">The sequence shown here is derived from an EMBL/GenBank/DDBJ whole genome shotgun (WGS) entry which is preliminary data.</text>
</comment>
<dbReference type="EC" id="2.3.2.27" evidence="4"/>
<evidence type="ECO:0000256" key="11">
    <source>
        <dbReference type="ARBA" id="ARBA00023242"/>
    </source>
</evidence>
<dbReference type="InterPro" id="IPR001841">
    <property type="entry name" value="Znf_RING"/>
</dbReference>
<feature type="compositionally biased region" description="Basic and acidic residues" evidence="15">
    <location>
        <begin position="22"/>
        <end position="34"/>
    </location>
</feature>
<evidence type="ECO:0000256" key="12">
    <source>
        <dbReference type="ARBA" id="ARBA00038499"/>
    </source>
</evidence>
<evidence type="ECO:0000256" key="4">
    <source>
        <dbReference type="ARBA" id="ARBA00012483"/>
    </source>
</evidence>